<evidence type="ECO:0000256" key="3">
    <source>
        <dbReference type="ARBA" id="ARBA00023125"/>
    </source>
</evidence>
<dbReference type="Gene3D" id="1.10.10.10">
    <property type="entry name" value="Winged helix-like DNA-binding domain superfamily/Winged helix DNA-binding domain"/>
    <property type="match status" value="1"/>
</dbReference>
<dbReference type="EMBL" id="JBBUTI010000012">
    <property type="protein sequence ID" value="MEK8047979.1"/>
    <property type="molecule type" value="Genomic_DNA"/>
</dbReference>
<evidence type="ECO:0000256" key="5">
    <source>
        <dbReference type="SAM" id="MobiDB-lite"/>
    </source>
</evidence>
<keyword evidence="2" id="KW-0805">Transcription regulation</keyword>
<dbReference type="Pfam" id="PF03466">
    <property type="entry name" value="LysR_substrate"/>
    <property type="match status" value="1"/>
</dbReference>
<dbReference type="PRINTS" id="PR00039">
    <property type="entry name" value="HTHLYSR"/>
</dbReference>
<protein>
    <submittedName>
        <fullName evidence="7">LysR substrate-binding domain-containing protein</fullName>
    </submittedName>
</protein>
<comment type="similarity">
    <text evidence="1">Belongs to the LysR transcriptional regulatory family.</text>
</comment>
<proteinExistence type="inferred from homology"/>
<keyword evidence="8" id="KW-1185">Reference proteome</keyword>
<dbReference type="Pfam" id="PF00126">
    <property type="entry name" value="HTH_1"/>
    <property type="match status" value="1"/>
</dbReference>
<evidence type="ECO:0000256" key="1">
    <source>
        <dbReference type="ARBA" id="ARBA00009437"/>
    </source>
</evidence>
<feature type="compositionally biased region" description="Low complexity" evidence="5">
    <location>
        <begin position="324"/>
        <end position="336"/>
    </location>
</feature>
<gene>
    <name evidence="7" type="ORF">AACH00_16590</name>
</gene>
<dbReference type="Proteomes" id="UP001379945">
    <property type="component" value="Unassembled WGS sequence"/>
</dbReference>
<evidence type="ECO:0000256" key="4">
    <source>
        <dbReference type="ARBA" id="ARBA00023163"/>
    </source>
</evidence>
<dbReference type="SUPFAM" id="SSF46785">
    <property type="entry name" value="Winged helix' DNA-binding domain"/>
    <property type="match status" value="1"/>
</dbReference>
<organism evidence="7 8">
    <name type="scientific">Ideonella margarita</name>
    <dbReference type="NCBI Taxonomy" id="2984191"/>
    <lineage>
        <taxon>Bacteria</taxon>
        <taxon>Pseudomonadati</taxon>
        <taxon>Pseudomonadota</taxon>
        <taxon>Betaproteobacteria</taxon>
        <taxon>Burkholderiales</taxon>
        <taxon>Sphaerotilaceae</taxon>
        <taxon>Ideonella</taxon>
    </lineage>
</organism>
<evidence type="ECO:0000313" key="8">
    <source>
        <dbReference type="Proteomes" id="UP001379945"/>
    </source>
</evidence>
<name>A0ABU9C7Y2_9BURK</name>
<accession>A0ABU9C7Y2</accession>
<feature type="region of interest" description="Disordered" evidence="5">
    <location>
        <begin position="307"/>
        <end position="336"/>
    </location>
</feature>
<dbReference type="PANTHER" id="PTHR30419:SF8">
    <property type="entry name" value="NITROGEN ASSIMILATION TRANSCRIPTIONAL ACTIVATOR-RELATED"/>
    <property type="match status" value="1"/>
</dbReference>
<dbReference type="Gene3D" id="3.40.190.10">
    <property type="entry name" value="Periplasmic binding protein-like II"/>
    <property type="match status" value="2"/>
</dbReference>
<evidence type="ECO:0000313" key="7">
    <source>
        <dbReference type="EMBL" id="MEK8047979.1"/>
    </source>
</evidence>
<keyword evidence="4" id="KW-0804">Transcription</keyword>
<evidence type="ECO:0000256" key="2">
    <source>
        <dbReference type="ARBA" id="ARBA00023015"/>
    </source>
</evidence>
<keyword evidence="3" id="KW-0238">DNA-binding</keyword>
<dbReference type="PANTHER" id="PTHR30419">
    <property type="entry name" value="HTH-TYPE TRANSCRIPTIONAL REGULATOR YBHD"/>
    <property type="match status" value="1"/>
</dbReference>
<dbReference type="InterPro" id="IPR036390">
    <property type="entry name" value="WH_DNA-bd_sf"/>
</dbReference>
<comment type="caution">
    <text evidence="7">The sequence shown here is derived from an EMBL/GenBank/DDBJ whole genome shotgun (WGS) entry which is preliminary data.</text>
</comment>
<evidence type="ECO:0000259" key="6">
    <source>
        <dbReference type="PROSITE" id="PS50931"/>
    </source>
</evidence>
<dbReference type="InterPro" id="IPR036388">
    <property type="entry name" value="WH-like_DNA-bd_sf"/>
</dbReference>
<dbReference type="RefSeq" id="WP_341400292.1">
    <property type="nucleotide sequence ID" value="NZ_JBBUTI010000012.1"/>
</dbReference>
<dbReference type="InterPro" id="IPR005119">
    <property type="entry name" value="LysR_subst-bd"/>
</dbReference>
<reference evidence="7 8" key="1">
    <citation type="submission" date="2024-04" db="EMBL/GenBank/DDBJ databases">
        <title>Novel species of the genus Ideonella isolated from streams.</title>
        <authorList>
            <person name="Lu H."/>
        </authorList>
    </citation>
    <scope>NUCLEOTIDE SEQUENCE [LARGE SCALE GENOMIC DNA]</scope>
    <source>
        <strain evidence="7 8">LYT19W</strain>
    </source>
</reference>
<dbReference type="InterPro" id="IPR050950">
    <property type="entry name" value="HTH-type_LysR_regulators"/>
</dbReference>
<dbReference type="CDD" id="cd08440">
    <property type="entry name" value="PBP2_LTTR_like_4"/>
    <property type="match status" value="1"/>
</dbReference>
<sequence length="336" mass="36001">MTINWTLRELQVMRVLAETLNFRRTAERVHLSQPAVTALITRLESSLGARLFDRSTRAVSLTAAGVAFLAQAELICRQAEVAAAAVRDVVELRDGRVRMAALPSLAASVVPAVFARLTAQHPGLRLDLIDSLSDAAFDLVRAGQVDFALTAANPAYADLRYTTLAQDHFVLLLPAAHPLALGGAKATQALPPLRWADIGELPHVSMPANTSVRQYAEAAFLKVGQRFEPRWEVEHLATLNAMVAAGLGVAALPELAALVARNAQVVLRRLTTPDMPRPIGLVTRQGQTLSLAAQTVVTALQAALQQAVQPNKQPAKHPPKPATPRVSRSGGRPRSA</sequence>
<dbReference type="PROSITE" id="PS50931">
    <property type="entry name" value="HTH_LYSR"/>
    <property type="match status" value="1"/>
</dbReference>
<dbReference type="InterPro" id="IPR000847">
    <property type="entry name" value="LysR_HTH_N"/>
</dbReference>
<dbReference type="SUPFAM" id="SSF53850">
    <property type="entry name" value="Periplasmic binding protein-like II"/>
    <property type="match status" value="1"/>
</dbReference>
<feature type="domain" description="HTH lysR-type" evidence="6">
    <location>
        <begin position="5"/>
        <end position="62"/>
    </location>
</feature>